<dbReference type="OrthoDB" id="9790504at2"/>
<keyword evidence="1" id="KW-0812">Transmembrane</keyword>
<protein>
    <recommendedName>
        <fullName evidence="4">Stage V sporulation protein AB</fullName>
    </recommendedName>
</protein>
<evidence type="ECO:0000313" key="3">
    <source>
        <dbReference type="Proteomes" id="UP000306509"/>
    </source>
</evidence>
<dbReference type="EMBL" id="QGQD01000023">
    <property type="protein sequence ID" value="TLD01965.1"/>
    <property type="molecule type" value="Genomic_DNA"/>
</dbReference>
<reference evidence="2 3" key="1">
    <citation type="journal article" date="2019" name="Anaerobe">
        <title>Detection of Robinsoniella peoriensis in multiple bone samples of a trauma patient.</title>
        <authorList>
            <person name="Schrottner P."/>
            <person name="Hartwich K."/>
            <person name="Bunk B."/>
            <person name="Schober I."/>
            <person name="Helbig S."/>
            <person name="Rudolph W.W."/>
            <person name="Gunzer F."/>
        </authorList>
    </citation>
    <scope>NUCLEOTIDE SEQUENCE [LARGE SCALE GENOMIC DNA]</scope>
    <source>
        <strain evidence="2 3">DSM 106044</strain>
    </source>
</reference>
<dbReference type="RefSeq" id="WP_070043208.1">
    <property type="nucleotide sequence ID" value="NZ_CABMJZ010000150.1"/>
</dbReference>
<gene>
    <name evidence="2" type="ORF">DSM106044_01002</name>
</gene>
<name>A0A4U8QAA9_9FIRM</name>
<dbReference type="InterPro" id="IPR020144">
    <property type="entry name" value="SpoVAB"/>
</dbReference>
<dbReference type="STRING" id="180332.GCA_000797495_00331"/>
<proteinExistence type="predicted"/>
<evidence type="ECO:0008006" key="4">
    <source>
        <dbReference type="Google" id="ProtNLM"/>
    </source>
</evidence>
<feature type="transmembrane region" description="Helical" evidence="1">
    <location>
        <begin position="6"/>
        <end position="32"/>
    </location>
</feature>
<dbReference type="Proteomes" id="UP000306509">
    <property type="component" value="Unassembled WGS sequence"/>
</dbReference>
<accession>A0A4U8QAA9</accession>
<feature type="transmembrane region" description="Helical" evidence="1">
    <location>
        <begin position="71"/>
        <end position="95"/>
    </location>
</feature>
<keyword evidence="1" id="KW-0472">Membrane</keyword>
<feature type="transmembrane region" description="Helical" evidence="1">
    <location>
        <begin position="116"/>
        <end position="135"/>
    </location>
</feature>
<organism evidence="2 3">
    <name type="scientific">Robinsoniella peoriensis</name>
    <dbReference type="NCBI Taxonomy" id="180332"/>
    <lineage>
        <taxon>Bacteria</taxon>
        <taxon>Bacillati</taxon>
        <taxon>Bacillota</taxon>
        <taxon>Clostridia</taxon>
        <taxon>Lachnospirales</taxon>
        <taxon>Lachnospiraceae</taxon>
        <taxon>Robinsoniella</taxon>
    </lineage>
</organism>
<keyword evidence="1" id="KW-1133">Transmembrane helix</keyword>
<evidence type="ECO:0000313" key="2">
    <source>
        <dbReference type="EMBL" id="TLD01965.1"/>
    </source>
</evidence>
<keyword evidence="3" id="KW-1185">Reference proteome</keyword>
<dbReference type="Pfam" id="PF13782">
    <property type="entry name" value="SpoVAB"/>
    <property type="match status" value="1"/>
</dbReference>
<comment type="caution">
    <text evidence="2">The sequence shown here is derived from an EMBL/GenBank/DDBJ whole genome shotgun (WGS) entry which is preliminary data.</text>
</comment>
<dbReference type="AlphaFoldDB" id="A0A4U8QAA9"/>
<evidence type="ECO:0000256" key="1">
    <source>
        <dbReference type="SAM" id="Phobius"/>
    </source>
</evidence>
<feature type="transmembrane region" description="Helical" evidence="1">
    <location>
        <begin position="44"/>
        <end position="65"/>
    </location>
</feature>
<sequence length="137" mass="14636">MLTHLILALIAFSSGFVIAGGVIALIAGLGIINRLIGVTHTGKHIRIFETCILFGGLFGNLLTVYNVSIPLGGIGLAIIGICSGMFVGGWILALAEVVNIFPIFFRRIGLVKGVSFIMITIALGKTLSSLLQFYMRW</sequence>